<name>A0A5B0LR38_PUCGR</name>
<keyword evidence="3" id="KW-1185">Reference proteome</keyword>
<accession>A0A5B0LR38</accession>
<evidence type="ECO:0000313" key="2">
    <source>
        <dbReference type="EMBL" id="KAA1066576.1"/>
    </source>
</evidence>
<gene>
    <name evidence="2" type="ORF">PGT21_033916</name>
</gene>
<dbReference type="Proteomes" id="UP000324748">
    <property type="component" value="Unassembled WGS sequence"/>
</dbReference>
<comment type="caution">
    <text evidence="2">The sequence shown here is derived from an EMBL/GenBank/DDBJ whole genome shotgun (WGS) entry which is preliminary data.</text>
</comment>
<proteinExistence type="predicted"/>
<feature type="compositionally biased region" description="Polar residues" evidence="1">
    <location>
        <begin position="1"/>
        <end position="10"/>
    </location>
</feature>
<protein>
    <submittedName>
        <fullName evidence="2">Uncharacterized protein</fullName>
    </submittedName>
</protein>
<evidence type="ECO:0000256" key="1">
    <source>
        <dbReference type="SAM" id="MobiDB-lite"/>
    </source>
</evidence>
<sequence>MQEIQESGATSAMHATHTRSRTSQEGSAQFSSATTQLRLLLMGSGNTSQLIFECHNTPREMKQQRLTGKNNQTISPLPPIFEVSIELCEETMPQVHALQLGYIDEFDDSGSFIHPSYHKCLALLIEEEAIWIPGYILSESAPDSKINPIYKSIRLL</sequence>
<evidence type="ECO:0000313" key="3">
    <source>
        <dbReference type="Proteomes" id="UP000324748"/>
    </source>
</evidence>
<feature type="region of interest" description="Disordered" evidence="1">
    <location>
        <begin position="1"/>
        <end position="29"/>
    </location>
</feature>
<reference evidence="2 3" key="1">
    <citation type="submission" date="2019-05" db="EMBL/GenBank/DDBJ databases">
        <title>Emergence of the Ug99 lineage of the wheat stem rust pathogen through somatic hybridization.</title>
        <authorList>
            <person name="Li F."/>
            <person name="Upadhyaya N.M."/>
            <person name="Sperschneider J."/>
            <person name="Matny O."/>
            <person name="Nguyen-Phuc H."/>
            <person name="Mago R."/>
            <person name="Raley C."/>
            <person name="Miller M.E."/>
            <person name="Silverstein K.A.T."/>
            <person name="Henningsen E."/>
            <person name="Hirsch C.D."/>
            <person name="Visser B."/>
            <person name="Pretorius Z.A."/>
            <person name="Steffenson B.J."/>
            <person name="Schwessinger B."/>
            <person name="Dodds P.N."/>
            <person name="Figueroa M."/>
        </authorList>
    </citation>
    <scope>NUCLEOTIDE SEQUENCE [LARGE SCALE GENOMIC DNA]</scope>
    <source>
        <strain evidence="2">21-0</strain>
    </source>
</reference>
<dbReference type="EMBL" id="VSWC01000196">
    <property type="protein sequence ID" value="KAA1066576.1"/>
    <property type="molecule type" value="Genomic_DNA"/>
</dbReference>
<dbReference type="AlphaFoldDB" id="A0A5B0LR38"/>
<organism evidence="2 3">
    <name type="scientific">Puccinia graminis f. sp. tritici</name>
    <dbReference type="NCBI Taxonomy" id="56615"/>
    <lineage>
        <taxon>Eukaryota</taxon>
        <taxon>Fungi</taxon>
        <taxon>Dikarya</taxon>
        <taxon>Basidiomycota</taxon>
        <taxon>Pucciniomycotina</taxon>
        <taxon>Pucciniomycetes</taxon>
        <taxon>Pucciniales</taxon>
        <taxon>Pucciniaceae</taxon>
        <taxon>Puccinia</taxon>
    </lineage>
</organism>